<dbReference type="EMBL" id="SMYO01000005">
    <property type="protein sequence ID" value="TDK61827.1"/>
    <property type="molecule type" value="Genomic_DNA"/>
</dbReference>
<name>A0A4R5VT91_9BACI</name>
<dbReference type="Proteomes" id="UP000295132">
    <property type="component" value="Unassembled WGS sequence"/>
</dbReference>
<dbReference type="Pfam" id="PF14119">
    <property type="entry name" value="DUF4288"/>
    <property type="match status" value="1"/>
</dbReference>
<gene>
    <name evidence="1" type="ORF">E2K98_12880</name>
</gene>
<sequence>MKKKRKSSWEWYAVKLLYECIITGNPNPETIDINYTNTHKTFEESIMLVKAQSFDHAYSIAEKKVMEAELNYQNPYDEFVEWKFVESLDCFHLFDDDLKSGTELYSRFLRVPKGFPRKEVISHYYPETIEENEVDQNFIIRNKDFNSRPNAK</sequence>
<evidence type="ECO:0000313" key="1">
    <source>
        <dbReference type="EMBL" id="TDK61827.1"/>
    </source>
</evidence>
<evidence type="ECO:0000313" key="2">
    <source>
        <dbReference type="Proteomes" id="UP000295132"/>
    </source>
</evidence>
<protein>
    <submittedName>
        <fullName evidence="1">DUF4288 domain-containing protein</fullName>
    </submittedName>
</protein>
<organism evidence="1 2">
    <name type="scientific">Bacillus salipaludis</name>
    <dbReference type="NCBI Taxonomy" id="2547811"/>
    <lineage>
        <taxon>Bacteria</taxon>
        <taxon>Bacillati</taxon>
        <taxon>Bacillota</taxon>
        <taxon>Bacilli</taxon>
        <taxon>Bacillales</taxon>
        <taxon>Bacillaceae</taxon>
        <taxon>Bacillus</taxon>
    </lineage>
</organism>
<dbReference type="InterPro" id="IPR025630">
    <property type="entry name" value="DUF4288"/>
</dbReference>
<proteinExistence type="predicted"/>
<dbReference type="AlphaFoldDB" id="A0A4R5VT91"/>
<comment type="caution">
    <text evidence="1">The sequence shown here is derived from an EMBL/GenBank/DDBJ whole genome shotgun (WGS) entry which is preliminary data.</text>
</comment>
<accession>A0A4R5VT91</accession>
<reference evidence="1 2" key="1">
    <citation type="submission" date="2019-03" db="EMBL/GenBank/DDBJ databases">
        <title>Bacillus niacini sp. nov. a Nicotinate-Metabolizing Mesophile Isolated from Soil.</title>
        <authorList>
            <person name="Zhang G."/>
        </authorList>
    </citation>
    <scope>NUCLEOTIDE SEQUENCE [LARGE SCALE GENOMIC DNA]</scope>
    <source>
        <strain evidence="1 2">WN066</strain>
    </source>
</reference>